<sequence length="815" mass="90805">MHLLHVAHRNMPHMHKQRQHHNRNRGQPSTSFSAATNPNEMSGNDPDEANEKLNGSGPEEDDNDLAIARLEAYADEFVDTGEPPIKWWFAAKGIPLVAATIGPLANLTSVAALVSPWRANLPTKGENAYDERFGTPFLDPSWVIGINAGSLFFGVIGNFFLMCNYSRRLRYVIAMPFTILGWFLSSGMLASIMIATHVYHKPISPYQVYTQAFWFGVISCGLYFFAASLLVVNIAGYFRRKYPDHIDASKAELSLMMHTVFFFMWIGIGALVFCNVQHWTYSDSIYFCNVTLLTIGFGDFSTTSTLARALVFPFSVVGITMLGLIVNNIHGFVVEIGEKDVAGKHIEHRRKSVATRAVANSTELCRQDPSLAEFLHRNGSGQGNGSINPDGYQLKHSSSIRSIPQTVIAIVTGRRRSKPVLLRASRDRFEAMRKIQRQTLKFKRWTALLSALIAVLTLWLLGALVFMTVEREIQHMTYFEAVYFCYVCLLTIGYGDLSPKSNAGKAFFLLWSICSVPTITILISSMGSTVIEQFQQQSERVAKYTILPKKGIRIRMKEIAAGVTDNVADVAVGVKDTVTDVAFGVKDTVTGVAVGMKDIVTGVFTDVRSNTSQAGDSEDTTSRPSLTPTTASLGRRSTAASGRPTLRRIREEGEDLESQRQGDNDGESEDDEPRNPLPQDYTFQELLLALTSAIRHVGRDVARHPRRAYLYDDWVEFTRLIRACEIVKPSRLKGVKPGEEISEDQIDSDEGFVLWDWIGEDSPLLHEGKEPAWVHDRLTKGLEALVIDHLQDISLAPDPEERSDEDGDGIEIKRV</sequence>
<feature type="compositionally biased region" description="Basic residues" evidence="9">
    <location>
        <begin position="1"/>
        <end position="24"/>
    </location>
</feature>
<feature type="compositionally biased region" description="Polar residues" evidence="9">
    <location>
        <begin position="25"/>
        <end position="42"/>
    </location>
</feature>
<feature type="compositionally biased region" description="Polar residues" evidence="9">
    <location>
        <begin position="622"/>
        <end position="632"/>
    </location>
</feature>
<feature type="transmembrane region" description="Helical" evidence="10">
    <location>
        <begin position="94"/>
        <end position="114"/>
    </location>
</feature>
<reference evidence="12 13" key="1">
    <citation type="submission" date="2019-10" db="EMBL/GenBank/DDBJ databases">
        <authorList>
            <person name="Palmer J.M."/>
        </authorList>
    </citation>
    <scope>NUCLEOTIDE SEQUENCE [LARGE SCALE GENOMIC DNA]</scope>
    <source>
        <strain evidence="12 13">TWF696</strain>
    </source>
</reference>
<evidence type="ECO:0000313" key="12">
    <source>
        <dbReference type="EMBL" id="KAK6354779.1"/>
    </source>
</evidence>
<name>A0AAV9V580_9PEZI</name>
<evidence type="ECO:0000256" key="10">
    <source>
        <dbReference type="SAM" id="Phobius"/>
    </source>
</evidence>
<dbReference type="PANTHER" id="PTHR11003">
    <property type="entry name" value="POTASSIUM CHANNEL, SUBFAMILY K"/>
    <property type="match status" value="1"/>
</dbReference>
<evidence type="ECO:0000256" key="4">
    <source>
        <dbReference type="ARBA" id="ARBA00022989"/>
    </source>
</evidence>
<dbReference type="FunFam" id="1.10.287.70:FF:000198">
    <property type="entry name" value="TOK2 potassium channel"/>
    <property type="match status" value="1"/>
</dbReference>
<feature type="region of interest" description="Disordered" evidence="9">
    <location>
        <begin position="1"/>
        <end position="61"/>
    </location>
</feature>
<dbReference type="PANTHER" id="PTHR11003:SF291">
    <property type="entry name" value="IP11374P"/>
    <property type="match status" value="1"/>
</dbReference>
<keyword evidence="7 8" id="KW-0407">Ion channel</keyword>
<dbReference type="AlphaFoldDB" id="A0AAV9V580"/>
<feature type="domain" description="Potassium channel" evidence="11">
    <location>
        <begin position="261"/>
        <end position="333"/>
    </location>
</feature>
<evidence type="ECO:0000256" key="1">
    <source>
        <dbReference type="ARBA" id="ARBA00004141"/>
    </source>
</evidence>
<dbReference type="Proteomes" id="UP001375240">
    <property type="component" value="Unassembled WGS sequence"/>
</dbReference>
<dbReference type="PRINTS" id="PR01333">
    <property type="entry name" value="2POREKCHANEL"/>
</dbReference>
<organism evidence="12 13">
    <name type="scientific">Orbilia brochopaga</name>
    <dbReference type="NCBI Taxonomy" id="3140254"/>
    <lineage>
        <taxon>Eukaryota</taxon>
        <taxon>Fungi</taxon>
        <taxon>Dikarya</taxon>
        <taxon>Ascomycota</taxon>
        <taxon>Pezizomycotina</taxon>
        <taxon>Orbiliomycetes</taxon>
        <taxon>Orbiliales</taxon>
        <taxon>Orbiliaceae</taxon>
        <taxon>Orbilia</taxon>
    </lineage>
</organism>
<dbReference type="Gene3D" id="1.10.287.70">
    <property type="match status" value="2"/>
</dbReference>
<evidence type="ECO:0000256" key="8">
    <source>
        <dbReference type="RuleBase" id="RU003857"/>
    </source>
</evidence>
<feature type="transmembrane region" description="Helical" evidence="10">
    <location>
        <begin position="506"/>
        <end position="527"/>
    </location>
</feature>
<feature type="region of interest" description="Disordered" evidence="9">
    <location>
        <begin position="796"/>
        <end position="815"/>
    </location>
</feature>
<feature type="transmembrane region" description="Helical" evidence="10">
    <location>
        <begin position="253"/>
        <end position="273"/>
    </location>
</feature>
<feature type="transmembrane region" description="Helical" evidence="10">
    <location>
        <begin position="173"/>
        <end position="200"/>
    </location>
</feature>
<evidence type="ECO:0000256" key="3">
    <source>
        <dbReference type="ARBA" id="ARBA00022692"/>
    </source>
</evidence>
<dbReference type="SUPFAM" id="SSF81324">
    <property type="entry name" value="Voltage-gated potassium channels"/>
    <property type="match status" value="2"/>
</dbReference>
<feature type="domain" description="Potassium channel" evidence="11">
    <location>
        <begin position="455"/>
        <end position="530"/>
    </location>
</feature>
<gene>
    <name evidence="12" type="primary">TOK1_1</name>
    <name evidence="12" type="ORF">TWF696_003915</name>
</gene>
<evidence type="ECO:0000256" key="9">
    <source>
        <dbReference type="SAM" id="MobiDB-lite"/>
    </source>
</evidence>
<comment type="caution">
    <text evidence="12">The sequence shown here is derived from an EMBL/GenBank/DDBJ whole genome shotgun (WGS) entry which is preliminary data.</text>
</comment>
<dbReference type="InterPro" id="IPR013099">
    <property type="entry name" value="K_chnl_dom"/>
</dbReference>
<evidence type="ECO:0000313" key="13">
    <source>
        <dbReference type="Proteomes" id="UP001375240"/>
    </source>
</evidence>
<keyword evidence="4 10" id="KW-1133">Transmembrane helix</keyword>
<dbReference type="GO" id="GO:0015271">
    <property type="term" value="F:outward rectifier potassium channel activity"/>
    <property type="evidence" value="ECO:0007669"/>
    <property type="project" value="TreeGrafter"/>
</dbReference>
<feature type="transmembrane region" description="Helical" evidence="10">
    <location>
        <begin position="445"/>
        <end position="469"/>
    </location>
</feature>
<accession>A0AAV9V580</accession>
<keyword evidence="3 8" id="KW-0812">Transmembrane</keyword>
<keyword evidence="2 8" id="KW-0813">Transport</keyword>
<dbReference type="GO" id="GO:0005886">
    <property type="term" value="C:plasma membrane"/>
    <property type="evidence" value="ECO:0007669"/>
    <property type="project" value="TreeGrafter"/>
</dbReference>
<dbReference type="EMBL" id="JAVHNQ010000002">
    <property type="protein sequence ID" value="KAK6354779.1"/>
    <property type="molecule type" value="Genomic_DNA"/>
</dbReference>
<protein>
    <submittedName>
        <fullName evidence="12">Potassium channel</fullName>
    </submittedName>
</protein>
<keyword evidence="6 10" id="KW-0472">Membrane</keyword>
<keyword evidence="13" id="KW-1185">Reference proteome</keyword>
<dbReference type="GO" id="GO:0030322">
    <property type="term" value="P:stabilization of membrane potential"/>
    <property type="evidence" value="ECO:0007669"/>
    <property type="project" value="TreeGrafter"/>
</dbReference>
<feature type="transmembrane region" description="Helical" evidence="10">
    <location>
        <begin position="475"/>
        <end position="494"/>
    </location>
</feature>
<proteinExistence type="inferred from homology"/>
<dbReference type="Pfam" id="PF07885">
    <property type="entry name" value="Ion_trans_2"/>
    <property type="match status" value="2"/>
</dbReference>
<feature type="transmembrane region" description="Helical" evidence="10">
    <location>
        <begin position="212"/>
        <end position="232"/>
    </location>
</feature>
<evidence type="ECO:0000256" key="2">
    <source>
        <dbReference type="ARBA" id="ARBA00022448"/>
    </source>
</evidence>
<evidence type="ECO:0000259" key="11">
    <source>
        <dbReference type="Pfam" id="PF07885"/>
    </source>
</evidence>
<dbReference type="GO" id="GO:0022841">
    <property type="term" value="F:potassium ion leak channel activity"/>
    <property type="evidence" value="ECO:0007669"/>
    <property type="project" value="TreeGrafter"/>
</dbReference>
<comment type="similarity">
    <text evidence="8">Belongs to the two pore domain potassium channel (TC 1.A.1.8) family.</text>
</comment>
<dbReference type="InterPro" id="IPR003280">
    <property type="entry name" value="2pore_dom_K_chnl"/>
</dbReference>
<evidence type="ECO:0000256" key="5">
    <source>
        <dbReference type="ARBA" id="ARBA00023065"/>
    </source>
</evidence>
<feature type="transmembrane region" description="Helical" evidence="10">
    <location>
        <begin position="306"/>
        <end position="326"/>
    </location>
</feature>
<keyword evidence="5 8" id="KW-0406">Ion transport</keyword>
<evidence type="ECO:0000256" key="7">
    <source>
        <dbReference type="ARBA" id="ARBA00023303"/>
    </source>
</evidence>
<feature type="transmembrane region" description="Helical" evidence="10">
    <location>
        <begin position="142"/>
        <end position="161"/>
    </location>
</feature>
<comment type="subcellular location">
    <subcellularLocation>
        <location evidence="1">Membrane</location>
        <topology evidence="1">Multi-pass membrane protein</topology>
    </subcellularLocation>
</comment>
<feature type="region of interest" description="Disordered" evidence="9">
    <location>
        <begin position="609"/>
        <end position="678"/>
    </location>
</feature>
<evidence type="ECO:0000256" key="6">
    <source>
        <dbReference type="ARBA" id="ARBA00023136"/>
    </source>
</evidence>